<evidence type="ECO:0000313" key="2">
    <source>
        <dbReference type="EMBL" id="KAL2344325.1"/>
    </source>
</evidence>
<reference evidence="2 3" key="1">
    <citation type="submission" date="2024-08" db="EMBL/GenBank/DDBJ databases">
        <title>Insights into the chromosomal genome structure of Flemingia macrophylla.</title>
        <authorList>
            <person name="Ding Y."/>
            <person name="Zhao Y."/>
            <person name="Bi W."/>
            <person name="Wu M."/>
            <person name="Zhao G."/>
            <person name="Gong Y."/>
            <person name="Li W."/>
            <person name="Zhang P."/>
        </authorList>
    </citation>
    <scope>NUCLEOTIDE SEQUENCE [LARGE SCALE GENOMIC DNA]</scope>
    <source>
        <strain evidence="2">DYQJB</strain>
        <tissue evidence="2">Leaf</tissue>
    </source>
</reference>
<dbReference type="EMBL" id="JBGMDY010000002">
    <property type="protein sequence ID" value="KAL2344325.1"/>
    <property type="molecule type" value="Genomic_DNA"/>
</dbReference>
<keyword evidence="3" id="KW-1185">Reference proteome</keyword>
<sequence length="383" mass="43035">MASTERPHAPPSLPMEVIGEILERLPVKHLLRLRCVCKSWKALVSDPGFAKNQVRRSPTATRLIANTTTRPPLCDNAVSLRAFRLRSLFNDGTFVASELNPPLPNPRGKPHQIVASCDGIICFRVLENPNFLVLWNPTIAKFKALPPLAEHTLGDMRFGFGYDSSSRTYKLVWVLSSRRRQTQANVFALGNGTDTWTTIRGFPSSHLYRDSGKFVSGSLNWLTSGASSSRVIVSLDLRNESCGEVPQPDYGGVVLVNLTLCVLRDCLSLQAFSHTFVDVWLMREYGSKESWSHLFRLSFQVPNFKNTKVLFICEDGQVLLLHRFGRLIVYNPVNATFKIIKDIAYCESSQIGRSPYYGSGWTTSVVSVVWQFFVWYIIAVSGH</sequence>
<dbReference type="PANTHER" id="PTHR31672:SF13">
    <property type="entry name" value="F-BOX PROTEIN CPR30-LIKE"/>
    <property type="match status" value="1"/>
</dbReference>
<gene>
    <name evidence="2" type="ORF">Fmac_005610</name>
</gene>
<dbReference type="SUPFAM" id="SSF81383">
    <property type="entry name" value="F-box domain"/>
    <property type="match status" value="1"/>
</dbReference>
<evidence type="ECO:0000259" key="1">
    <source>
        <dbReference type="PROSITE" id="PS50181"/>
    </source>
</evidence>
<comment type="caution">
    <text evidence="2">The sequence shown here is derived from an EMBL/GenBank/DDBJ whole genome shotgun (WGS) entry which is preliminary data.</text>
</comment>
<dbReference type="Gene3D" id="1.20.1280.50">
    <property type="match status" value="1"/>
</dbReference>
<dbReference type="PANTHER" id="PTHR31672">
    <property type="entry name" value="BNACNNG10540D PROTEIN"/>
    <property type="match status" value="1"/>
</dbReference>
<organism evidence="2 3">
    <name type="scientific">Flemingia macrophylla</name>
    <dbReference type="NCBI Taxonomy" id="520843"/>
    <lineage>
        <taxon>Eukaryota</taxon>
        <taxon>Viridiplantae</taxon>
        <taxon>Streptophyta</taxon>
        <taxon>Embryophyta</taxon>
        <taxon>Tracheophyta</taxon>
        <taxon>Spermatophyta</taxon>
        <taxon>Magnoliopsida</taxon>
        <taxon>eudicotyledons</taxon>
        <taxon>Gunneridae</taxon>
        <taxon>Pentapetalae</taxon>
        <taxon>rosids</taxon>
        <taxon>fabids</taxon>
        <taxon>Fabales</taxon>
        <taxon>Fabaceae</taxon>
        <taxon>Papilionoideae</taxon>
        <taxon>50 kb inversion clade</taxon>
        <taxon>NPAAA clade</taxon>
        <taxon>indigoferoid/millettioid clade</taxon>
        <taxon>Phaseoleae</taxon>
        <taxon>Flemingia</taxon>
    </lineage>
</organism>
<proteinExistence type="predicted"/>
<protein>
    <recommendedName>
        <fullName evidence="1">F-box domain-containing protein</fullName>
    </recommendedName>
</protein>
<evidence type="ECO:0000313" key="3">
    <source>
        <dbReference type="Proteomes" id="UP001603857"/>
    </source>
</evidence>
<dbReference type="InterPro" id="IPR036047">
    <property type="entry name" value="F-box-like_dom_sf"/>
</dbReference>
<dbReference type="InterPro" id="IPR017451">
    <property type="entry name" value="F-box-assoc_interact_dom"/>
</dbReference>
<dbReference type="Pfam" id="PF07734">
    <property type="entry name" value="FBA_1"/>
    <property type="match status" value="1"/>
</dbReference>
<dbReference type="AlphaFoldDB" id="A0ABD1N881"/>
<dbReference type="NCBIfam" id="TIGR01640">
    <property type="entry name" value="F_box_assoc_1"/>
    <property type="match status" value="1"/>
</dbReference>
<dbReference type="PROSITE" id="PS50181">
    <property type="entry name" value="FBOX"/>
    <property type="match status" value="1"/>
</dbReference>
<dbReference type="Pfam" id="PF00646">
    <property type="entry name" value="F-box"/>
    <property type="match status" value="1"/>
</dbReference>
<dbReference type="CDD" id="cd22157">
    <property type="entry name" value="F-box_AtFBW1-like"/>
    <property type="match status" value="1"/>
</dbReference>
<dbReference type="InterPro" id="IPR001810">
    <property type="entry name" value="F-box_dom"/>
</dbReference>
<name>A0ABD1N881_9FABA</name>
<dbReference type="Proteomes" id="UP001603857">
    <property type="component" value="Unassembled WGS sequence"/>
</dbReference>
<dbReference type="InterPro" id="IPR050796">
    <property type="entry name" value="SCF_F-box_component"/>
</dbReference>
<feature type="domain" description="F-box" evidence="1">
    <location>
        <begin position="7"/>
        <end position="53"/>
    </location>
</feature>
<accession>A0ABD1N881</accession>
<dbReference type="InterPro" id="IPR006527">
    <property type="entry name" value="F-box-assoc_dom_typ1"/>
</dbReference>
<dbReference type="SMART" id="SM00256">
    <property type="entry name" value="FBOX"/>
    <property type="match status" value="1"/>
</dbReference>